<evidence type="ECO:0000313" key="4">
    <source>
        <dbReference type="EMBL" id="EJK58834.1"/>
    </source>
</evidence>
<keyword evidence="5" id="KW-1185">Reference proteome</keyword>
<comment type="similarity">
    <text evidence="1">Belongs to the TSR2 family.</text>
</comment>
<dbReference type="Proteomes" id="UP000266841">
    <property type="component" value="Unassembled WGS sequence"/>
</dbReference>
<dbReference type="AlphaFoldDB" id="K0S207"/>
<evidence type="ECO:0000313" key="5">
    <source>
        <dbReference type="Proteomes" id="UP000266841"/>
    </source>
</evidence>
<feature type="compositionally biased region" description="Basic and acidic residues" evidence="3">
    <location>
        <begin position="184"/>
        <end position="193"/>
    </location>
</feature>
<evidence type="ECO:0000256" key="2">
    <source>
        <dbReference type="ARBA" id="ARBA00022552"/>
    </source>
</evidence>
<protein>
    <recommendedName>
        <fullName evidence="6">Pre-rRNA-processing protein TSR2 homolog</fullName>
    </recommendedName>
</protein>
<gene>
    <name evidence="4" type="ORF">THAOC_21008</name>
</gene>
<evidence type="ECO:0008006" key="6">
    <source>
        <dbReference type="Google" id="ProtNLM"/>
    </source>
</evidence>
<name>K0S207_THAOC</name>
<sequence length="226" mass="24974">MMSSSCSTPETPYHDFQAGVTATLRSWSALKTAVEQEWGGSDSEAKAEDLRHNIFTFFDGSSPNPKMKLEELEDNLLGFMEDEFGVVLEDRSEIEVADLIWCMYENCAKGDSTLAREVIAKAIQAEEALKQGNYQSVIKSGDDMEDSEDEGDAPMKISQDQMMLANADRSAASYASENLFGEPVTKRPEKDVPPPRQLGEAEPEAPKAEVDDDGFTMVATRKKKGR</sequence>
<keyword evidence="2" id="KW-0698">rRNA processing</keyword>
<evidence type="ECO:0000256" key="3">
    <source>
        <dbReference type="SAM" id="MobiDB-lite"/>
    </source>
</evidence>
<feature type="compositionally biased region" description="Acidic residues" evidence="3">
    <location>
        <begin position="143"/>
        <end position="152"/>
    </location>
</feature>
<feature type="region of interest" description="Disordered" evidence="3">
    <location>
        <begin position="175"/>
        <end position="226"/>
    </location>
</feature>
<comment type="caution">
    <text evidence="4">The sequence shown here is derived from an EMBL/GenBank/DDBJ whole genome shotgun (WGS) entry which is preliminary data.</text>
</comment>
<dbReference type="EMBL" id="AGNL01024136">
    <property type="protein sequence ID" value="EJK58834.1"/>
    <property type="molecule type" value="Genomic_DNA"/>
</dbReference>
<reference evidence="4 5" key="1">
    <citation type="journal article" date="2012" name="Genome Biol.">
        <title>Genome and low-iron response of an oceanic diatom adapted to chronic iron limitation.</title>
        <authorList>
            <person name="Lommer M."/>
            <person name="Specht M."/>
            <person name="Roy A.S."/>
            <person name="Kraemer L."/>
            <person name="Andreson R."/>
            <person name="Gutowska M.A."/>
            <person name="Wolf J."/>
            <person name="Bergner S.V."/>
            <person name="Schilhabel M.B."/>
            <person name="Klostermeier U.C."/>
            <person name="Beiko R.G."/>
            <person name="Rosenstiel P."/>
            <person name="Hippler M."/>
            <person name="Laroche J."/>
        </authorList>
    </citation>
    <scope>NUCLEOTIDE SEQUENCE [LARGE SCALE GENOMIC DNA]</scope>
    <source>
        <strain evidence="4 5">CCMP1005</strain>
    </source>
</reference>
<dbReference type="OMA" id="HHVFTNW"/>
<dbReference type="GO" id="GO:0006364">
    <property type="term" value="P:rRNA processing"/>
    <property type="evidence" value="ECO:0007669"/>
    <property type="project" value="UniProtKB-KW"/>
</dbReference>
<dbReference type="InterPro" id="IPR019398">
    <property type="entry name" value="Pre-rRNA_process_TSR2"/>
</dbReference>
<feature type="region of interest" description="Disordered" evidence="3">
    <location>
        <begin position="134"/>
        <end position="153"/>
    </location>
</feature>
<dbReference type="eggNOG" id="KOG4032">
    <property type="taxonomic scope" value="Eukaryota"/>
</dbReference>
<dbReference type="PANTHER" id="PTHR21250">
    <property type="entry name" value="PRE-RRNA-PROCESSING PROTEIN TSR2 HOMOLOG"/>
    <property type="match status" value="1"/>
</dbReference>
<dbReference type="Pfam" id="PF10273">
    <property type="entry name" value="WGG"/>
    <property type="match status" value="1"/>
</dbReference>
<proteinExistence type="inferred from homology"/>
<accession>K0S207</accession>
<dbReference type="OrthoDB" id="263560at2759"/>
<evidence type="ECO:0000256" key="1">
    <source>
        <dbReference type="ARBA" id="ARBA00006524"/>
    </source>
</evidence>
<organism evidence="4 5">
    <name type="scientific">Thalassiosira oceanica</name>
    <name type="common">Marine diatom</name>
    <dbReference type="NCBI Taxonomy" id="159749"/>
    <lineage>
        <taxon>Eukaryota</taxon>
        <taxon>Sar</taxon>
        <taxon>Stramenopiles</taxon>
        <taxon>Ochrophyta</taxon>
        <taxon>Bacillariophyta</taxon>
        <taxon>Coscinodiscophyceae</taxon>
        <taxon>Thalassiosirophycidae</taxon>
        <taxon>Thalassiosirales</taxon>
        <taxon>Thalassiosiraceae</taxon>
        <taxon>Thalassiosira</taxon>
    </lineage>
</organism>